<dbReference type="InterPro" id="IPR000998">
    <property type="entry name" value="MAM_dom"/>
</dbReference>
<dbReference type="InterPro" id="IPR016187">
    <property type="entry name" value="CTDL_fold"/>
</dbReference>
<dbReference type="CDD" id="cd00041">
    <property type="entry name" value="CUB"/>
    <property type="match status" value="1"/>
</dbReference>
<dbReference type="InterPro" id="IPR016186">
    <property type="entry name" value="C-type_lectin-like/link_sf"/>
</dbReference>
<dbReference type="InterPro" id="IPR036790">
    <property type="entry name" value="Frizzled_dom_sf"/>
</dbReference>
<feature type="disulfide bond" evidence="13">
    <location>
        <begin position="1039"/>
        <end position="1054"/>
    </location>
</feature>
<dbReference type="FunFam" id="2.10.25.10:FF:000945">
    <property type="entry name" value="Signal peptide, CUB domain, EGF-like 2"/>
    <property type="match status" value="1"/>
</dbReference>
<dbReference type="FunFam" id="2.10.25.10:FF:000653">
    <property type="entry name" value="Putative Fibrillin-1"/>
    <property type="match status" value="1"/>
</dbReference>
<evidence type="ECO:0000256" key="3">
    <source>
        <dbReference type="ARBA" id="ARBA00022536"/>
    </source>
</evidence>
<dbReference type="InterPro" id="IPR002172">
    <property type="entry name" value="LDrepeatLR_classA_rpt"/>
</dbReference>
<reference evidence="22" key="2">
    <citation type="submission" date="2025-08" db="UniProtKB">
        <authorList>
            <consortium name="RefSeq"/>
        </authorList>
    </citation>
    <scope>IDENTIFICATION</scope>
    <source>
        <strain evidence="22">S238N-H82</strain>
        <tissue evidence="22">Testes</tissue>
    </source>
</reference>
<dbReference type="GO" id="GO:0016020">
    <property type="term" value="C:membrane"/>
    <property type="evidence" value="ECO:0007669"/>
    <property type="project" value="UniProtKB-SubCell"/>
</dbReference>
<reference evidence="21" key="1">
    <citation type="journal article" date="2020" name="Nat. Ecol. Evol.">
        <title>Deeply conserved synteny resolves early events in vertebrate evolution.</title>
        <authorList>
            <person name="Simakov O."/>
            <person name="Marletaz F."/>
            <person name="Yue J.X."/>
            <person name="O'Connell B."/>
            <person name="Jenkins J."/>
            <person name="Brandt A."/>
            <person name="Calef R."/>
            <person name="Tung C.H."/>
            <person name="Huang T.K."/>
            <person name="Schmutz J."/>
            <person name="Satoh N."/>
            <person name="Yu J.K."/>
            <person name="Putnam N.H."/>
            <person name="Green R.E."/>
            <person name="Rokhsar D.S."/>
        </authorList>
    </citation>
    <scope>NUCLEOTIDE SEQUENCE [LARGE SCALE GENOMIC DNA]</scope>
    <source>
        <strain evidence="21">S238N-H82</strain>
    </source>
</reference>
<evidence type="ECO:0000256" key="14">
    <source>
        <dbReference type="SAM" id="SignalP"/>
    </source>
</evidence>
<keyword evidence="8" id="KW-0547">Nucleotide-binding</keyword>
<sequence length="1228" mass="135038">MKALMLVMVGLLTTVNAIDTDECGNTCHSSATCKNTDGSYNCSCNPGFHGNGTYCSDIDECLNSTWNDCHVKATCLNTEGSFNCSCGNGFYGNGTFCQDTDECADLTHNCHSSATCYNTDGSYNCSCNPGFDGNGTYCSEICASGWRYYEDSCYLLSTSLQGAYSRQGHESITWEQARVTCQALQGDLAIVPTAAEQEWIAKQATVDLDLWVGANNIQVWIDGTNMTENSVTPYRTGQCIVIGTGGLKGMDCNDKTIYMCERPTDPSPYRTLGCWADPDGLAIPSLQDHDIIGDHSAVDKCYQAAQRNAYRVFGLQDGGLCSSSDVAHLTYQTYGRSADCGLDGEGGVGAKHVYKDIGGSSADCDFDINICQYTQVTTDAMDWQHISGPTVSASTGPSADSTTGFGSYIYIEASDTVENDVARLECEVIPDGAHVKSCLSWHYHMYGSGTGTLRVLVKQGMEREVWHQSGDQGNQWYTMAVTLRTAAPLQIVFEGTRGSSDLGDIALDDVALTAGACKDCQEVPTQLEFCKTVNGYSRIYLPNVYGHSTMDEVLASDEYKVTLSLSNDRNATCHPSGLAFACFLLAPMCIDVGSTQPVTRKMCWSWCREIVDTNQDCPKMDTKAKAMFLDRHCDGLPNMDCFHSERTLSKEATRGYSQFQGVWYKVFEERKSYTDSLQMCREDGGTLSMPKTAAINAFLINFITDTAAEPDGAYRFGLSEPPDESGAWMWADGAILGVYSSWIVSDAGIKGCASYVNATKVNTVAQPRWSATWSASPCHTLASFICQVEMTDCFYGHGHDYSGTWEITERGERCVSWQTVKDEVPLLSESVHDITNGDPMTEYNLEENYCRLLTSPRAEVFSATEKPLCFVRNTTDQLQPQYCSLPRCNMMTGTTCEMNITGLKGRFSNEERSDMRLGRCQWNVEVSEGYHVELHFHPFELSIGESGFCQGGRVHVIDGSWSDGKSDIVGTYCGHDMPDIVSRSRRLTVVFYGSMRNSSDTFVADYTARTKAGPTECNADGSHFVCDNGHTCIPFDQLCHGDAHCWDGKDAEVCSCQTIHNSIKELCPTSAYATFPNHYRHVNFDAILQWEKFNTTKTLSQKRCHDQIREFLCYMVVSPCSGSKYAPCRSWCEELKLNCDHEPEWSAVVPECSAFDASNHCYPGPISQEDPRTKLLVDKFEKGSISPNLPPPGGNGLNITVAASIDDIIDLDEPGESITTAARINLCD</sequence>
<dbReference type="SMART" id="SM00179">
    <property type="entry name" value="EGF_CA"/>
    <property type="match status" value="3"/>
</dbReference>
<evidence type="ECO:0000259" key="16">
    <source>
        <dbReference type="PROSITE" id="PS50026"/>
    </source>
</evidence>
<keyword evidence="6 14" id="KW-0732">Signal</keyword>
<dbReference type="CDD" id="cd06263">
    <property type="entry name" value="MAM"/>
    <property type="match status" value="1"/>
</dbReference>
<dbReference type="SMART" id="SM00137">
    <property type="entry name" value="MAM"/>
    <property type="match status" value="1"/>
</dbReference>
<dbReference type="PROSITE" id="PS01186">
    <property type="entry name" value="EGF_2"/>
    <property type="match status" value="3"/>
</dbReference>
<evidence type="ECO:0000313" key="22">
    <source>
        <dbReference type="RefSeq" id="XP_035673026.1"/>
    </source>
</evidence>
<evidence type="ECO:0000256" key="13">
    <source>
        <dbReference type="PROSITE-ProRule" id="PRU00124"/>
    </source>
</evidence>
<dbReference type="PROSITE" id="PS01180">
    <property type="entry name" value="CUB"/>
    <property type="match status" value="1"/>
</dbReference>
<keyword evidence="9" id="KW-0067">ATP-binding</keyword>
<dbReference type="GO" id="GO:0005509">
    <property type="term" value="F:calcium ion binding"/>
    <property type="evidence" value="ECO:0007669"/>
    <property type="project" value="InterPro"/>
</dbReference>
<dbReference type="SUPFAM" id="SSF56436">
    <property type="entry name" value="C-type lectin-like"/>
    <property type="match status" value="2"/>
</dbReference>
<gene>
    <name evidence="22" type="primary">LOC118413606</name>
</gene>
<evidence type="ECO:0000259" key="19">
    <source>
        <dbReference type="PROSITE" id="PS50060"/>
    </source>
</evidence>
<dbReference type="RefSeq" id="XP_035673026.1">
    <property type="nucleotide sequence ID" value="XM_035817133.1"/>
</dbReference>
<name>A0A9J7MMW9_BRAFL</name>
<dbReference type="SUPFAM" id="SSF49899">
    <property type="entry name" value="Concanavalin A-like lectins/glucanases"/>
    <property type="match status" value="1"/>
</dbReference>
<dbReference type="SUPFAM" id="SSF49854">
    <property type="entry name" value="Spermadhesin, CUB domain"/>
    <property type="match status" value="1"/>
</dbReference>
<keyword evidence="7" id="KW-0677">Repeat</keyword>
<dbReference type="Pfam" id="PF00431">
    <property type="entry name" value="CUB"/>
    <property type="match status" value="1"/>
</dbReference>
<dbReference type="PROSITE" id="PS50041">
    <property type="entry name" value="C_TYPE_LECTIN_2"/>
    <property type="match status" value="2"/>
</dbReference>
<dbReference type="PROSITE" id="PS01187">
    <property type="entry name" value="EGF_CA"/>
    <property type="match status" value="1"/>
</dbReference>
<evidence type="ECO:0000259" key="15">
    <source>
        <dbReference type="PROSITE" id="PS01180"/>
    </source>
</evidence>
<dbReference type="InterPro" id="IPR051560">
    <property type="entry name" value="MAM_domain-containing"/>
</dbReference>
<dbReference type="InterPro" id="IPR013806">
    <property type="entry name" value="Kringle-like"/>
</dbReference>
<evidence type="ECO:0000256" key="10">
    <source>
        <dbReference type="ARBA" id="ARBA00023157"/>
    </source>
</evidence>
<dbReference type="SMART" id="SM00181">
    <property type="entry name" value="EGF"/>
    <property type="match status" value="3"/>
</dbReference>
<evidence type="ECO:0000256" key="4">
    <source>
        <dbReference type="ARBA" id="ARBA00022553"/>
    </source>
</evidence>
<feature type="disulfide bond" evidence="11">
    <location>
        <begin position="23"/>
        <end position="33"/>
    </location>
</feature>
<dbReference type="Pfam" id="PF00051">
    <property type="entry name" value="Kringle"/>
    <property type="match status" value="1"/>
</dbReference>
<dbReference type="AlphaFoldDB" id="A0A9J7MMW9"/>
<dbReference type="InterPro" id="IPR001304">
    <property type="entry name" value="C-type_lectin-like"/>
</dbReference>
<dbReference type="InterPro" id="IPR000001">
    <property type="entry name" value="Kringle"/>
</dbReference>
<dbReference type="InterPro" id="IPR001881">
    <property type="entry name" value="EGF-like_Ca-bd_dom"/>
</dbReference>
<protein>
    <submittedName>
        <fullName evidence="22">Uncharacterized protein LOC118413606</fullName>
    </submittedName>
</protein>
<evidence type="ECO:0000259" key="20">
    <source>
        <dbReference type="PROSITE" id="PS50070"/>
    </source>
</evidence>
<accession>A0A9J7MMW9</accession>
<feature type="chain" id="PRO_5039949596" evidence="14">
    <location>
        <begin position="18"/>
        <end position="1228"/>
    </location>
</feature>
<dbReference type="SUPFAM" id="SSF57440">
    <property type="entry name" value="Kringle-like"/>
    <property type="match status" value="1"/>
</dbReference>
<evidence type="ECO:0000259" key="17">
    <source>
        <dbReference type="PROSITE" id="PS50038"/>
    </source>
</evidence>
<dbReference type="CDD" id="cd07066">
    <property type="entry name" value="CRD_FZ"/>
    <property type="match status" value="2"/>
</dbReference>
<feature type="domain" description="C-type lectin" evidence="18">
    <location>
        <begin position="149"/>
        <end position="261"/>
    </location>
</feature>
<keyword evidence="4" id="KW-0597">Phosphoprotein</keyword>
<dbReference type="Gene3D" id="2.10.25.10">
    <property type="entry name" value="Laminin"/>
    <property type="match status" value="3"/>
</dbReference>
<keyword evidence="21" id="KW-1185">Reference proteome</keyword>
<feature type="domain" description="CUB" evidence="15">
    <location>
        <begin position="896"/>
        <end position="1009"/>
    </location>
</feature>
<organism evidence="21 22">
    <name type="scientific">Branchiostoma floridae</name>
    <name type="common">Florida lancelet</name>
    <name type="synonym">Amphioxus</name>
    <dbReference type="NCBI Taxonomy" id="7739"/>
    <lineage>
        <taxon>Eukaryota</taxon>
        <taxon>Metazoa</taxon>
        <taxon>Chordata</taxon>
        <taxon>Cephalochordata</taxon>
        <taxon>Leptocardii</taxon>
        <taxon>Amphioxiformes</taxon>
        <taxon>Branchiostomatidae</taxon>
        <taxon>Branchiostoma</taxon>
    </lineage>
</organism>
<dbReference type="InterPro" id="IPR009030">
    <property type="entry name" value="Growth_fac_rcpt_cys_sf"/>
</dbReference>
<dbReference type="OrthoDB" id="10008700at2759"/>
<evidence type="ECO:0000256" key="8">
    <source>
        <dbReference type="ARBA" id="ARBA00022741"/>
    </source>
</evidence>
<dbReference type="Gene3D" id="2.60.120.200">
    <property type="match status" value="1"/>
</dbReference>
<dbReference type="FunFam" id="1.10.2000.10:FF:000049">
    <property type="match status" value="1"/>
</dbReference>
<dbReference type="PANTHER" id="PTHR23282:SF144">
    <property type="match status" value="1"/>
</dbReference>
<dbReference type="Gene3D" id="3.10.100.10">
    <property type="entry name" value="Mannose-Binding Protein A, subunit A"/>
    <property type="match status" value="2"/>
</dbReference>
<comment type="similarity">
    <text evidence="2">Belongs to the nephronectin family.</text>
</comment>
<evidence type="ECO:0000256" key="7">
    <source>
        <dbReference type="ARBA" id="ARBA00022737"/>
    </source>
</evidence>
<dbReference type="FunFam" id="1.10.2000.10:FF:000020">
    <property type="entry name" value="Uncharacterized protein"/>
    <property type="match status" value="1"/>
</dbReference>
<dbReference type="InterPro" id="IPR035914">
    <property type="entry name" value="Sperma_CUB_dom_sf"/>
</dbReference>
<evidence type="ECO:0000256" key="1">
    <source>
        <dbReference type="ARBA" id="ARBA00004479"/>
    </source>
</evidence>
<dbReference type="PROSITE" id="PS50070">
    <property type="entry name" value="KRINGLE_2"/>
    <property type="match status" value="1"/>
</dbReference>
<dbReference type="GeneID" id="118413606"/>
<feature type="signal peptide" evidence="14">
    <location>
        <begin position="1"/>
        <end position="17"/>
    </location>
</feature>
<evidence type="ECO:0000256" key="12">
    <source>
        <dbReference type="PROSITE-ProRule" id="PRU00121"/>
    </source>
</evidence>
<evidence type="ECO:0000256" key="2">
    <source>
        <dbReference type="ARBA" id="ARBA00009738"/>
    </source>
</evidence>
<dbReference type="PROSITE" id="PS50038">
    <property type="entry name" value="FZ"/>
    <property type="match status" value="2"/>
</dbReference>
<dbReference type="SMART" id="SM00034">
    <property type="entry name" value="CLECT"/>
    <property type="match status" value="2"/>
</dbReference>
<evidence type="ECO:0000256" key="9">
    <source>
        <dbReference type="ARBA" id="ARBA00022840"/>
    </source>
</evidence>
<feature type="domain" description="EGF-like" evidence="16">
    <location>
        <begin position="57"/>
        <end position="98"/>
    </location>
</feature>
<dbReference type="InterPro" id="IPR000152">
    <property type="entry name" value="EGF-type_Asp/Asn_hydroxyl_site"/>
</dbReference>
<dbReference type="Gene3D" id="2.60.120.290">
    <property type="entry name" value="Spermadhesin, CUB domain"/>
    <property type="match status" value="1"/>
</dbReference>
<dbReference type="PROSITE" id="PS50026">
    <property type="entry name" value="EGF_3"/>
    <property type="match status" value="3"/>
</dbReference>
<comment type="subcellular location">
    <subcellularLocation>
        <location evidence="1">Membrane</location>
        <topology evidence="1">Single-pass type I membrane protein</topology>
    </subcellularLocation>
</comment>
<dbReference type="PRINTS" id="PR00020">
    <property type="entry name" value="MAMDOMAIN"/>
</dbReference>
<comment type="caution">
    <text evidence="11">Lacks conserved residue(s) required for the propagation of feature annotation.</text>
</comment>
<feature type="domain" description="FZ" evidence="17">
    <location>
        <begin position="1027"/>
        <end position="1164"/>
    </location>
</feature>
<feature type="domain" description="C-type lectin" evidence="18">
    <location>
        <begin position="659"/>
        <end position="787"/>
    </location>
</feature>
<evidence type="ECO:0000256" key="6">
    <source>
        <dbReference type="ARBA" id="ARBA00022729"/>
    </source>
</evidence>
<dbReference type="SUPFAM" id="SSF57184">
    <property type="entry name" value="Growth factor receptor domain"/>
    <property type="match status" value="1"/>
</dbReference>
<feature type="domain" description="EGF-like" evidence="16">
    <location>
        <begin position="99"/>
        <end position="139"/>
    </location>
</feature>
<feature type="domain" description="MAM" evidence="19">
    <location>
        <begin position="362"/>
        <end position="519"/>
    </location>
</feature>
<keyword evidence="3 11" id="KW-0245">EGF-like domain</keyword>
<dbReference type="InterPro" id="IPR000742">
    <property type="entry name" value="EGF"/>
</dbReference>
<dbReference type="InterPro" id="IPR013320">
    <property type="entry name" value="ConA-like_dom_sf"/>
</dbReference>
<dbReference type="Gene3D" id="2.40.20.10">
    <property type="entry name" value="Plasminogen Kringle 4"/>
    <property type="match status" value="1"/>
</dbReference>
<dbReference type="CDD" id="cd00037">
    <property type="entry name" value="CLECT"/>
    <property type="match status" value="1"/>
</dbReference>
<dbReference type="SMART" id="SM00130">
    <property type="entry name" value="KR"/>
    <property type="match status" value="1"/>
</dbReference>
<keyword evidence="5 12" id="KW-0420">Kringle</keyword>
<dbReference type="Pfam" id="PF12947">
    <property type="entry name" value="EGF_3"/>
    <property type="match status" value="3"/>
</dbReference>
<dbReference type="PANTHER" id="PTHR23282">
    <property type="entry name" value="APICAL ENDOSOMAL GLYCOPROTEIN PRECURSOR"/>
    <property type="match status" value="1"/>
</dbReference>
<proteinExistence type="inferred from homology"/>
<dbReference type="Gene3D" id="1.10.2000.10">
    <property type="entry name" value="Frizzled cysteine-rich domain"/>
    <property type="match status" value="2"/>
</dbReference>
<evidence type="ECO:0000256" key="5">
    <source>
        <dbReference type="ARBA" id="ARBA00022572"/>
    </source>
</evidence>
<dbReference type="InterPro" id="IPR024731">
    <property type="entry name" value="NELL2-like_EGF"/>
</dbReference>
<dbReference type="Pfam" id="PF00059">
    <property type="entry name" value="Lectin_C"/>
    <property type="match status" value="2"/>
</dbReference>
<dbReference type="Proteomes" id="UP000001554">
    <property type="component" value="Chromosome 4"/>
</dbReference>
<dbReference type="KEGG" id="bfo:118413606"/>
<dbReference type="FunFam" id="2.10.25.10:FF:000038">
    <property type="entry name" value="Fibrillin 2"/>
    <property type="match status" value="1"/>
</dbReference>
<dbReference type="InterPro" id="IPR018097">
    <property type="entry name" value="EGF_Ca-bd_CS"/>
</dbReference>
<dbReference type="SUPFAM" id="SSF63501">
    <property type="entry name" value="Frizzled cysteine-rich domain"/>
    <property type="match status" value="2"/>
</dbReference>
<dbReference type="Pfam" id="PF01392">
    <property type="entry name" value="Fz"/>
    <property type="match status" value="2"/>
</dbReference>
<dbReference type="PROSITE" id="PS50068">
    <property type="entry name" value="LDLRA_2"/>
    <property type="match status" value="1"/>
</dbReference>
<dbReference type="Pfam" id="PF00629">
    <property type="entry name" value="MAM"/>
    <property type="match status" value="1"/>
</dbReference>
<dbReference type="PROSITE" id="PS50060">
    <property type="entry name" value="MAM_2"/>
    <property type="match status" value="1"/>
</dbReference>
<dbReference type="PROSITE" id="PS00010">
    <property type="entry name" value="ASX_HYDROXYL"/>
    <property type="match status" value="3"/>
</dbReference>
<feature type="domain" description="EGF-like" evidence="16">
    <location>
        <begin position="19"/>
        <end position="56"/>
    </location>
</feature>
<dbReference type="InterPro" id="IPR000859">
    <property type="entry name" value="CUB_dom"/>
</dbReference>
<evidence type="ECO:0000256" key="11">
    <source>
        <dbReference type="PROSITE-ProRule" id="PRU00076"/>
    </source>
</evidence>
<evidence type="ECO:0000313" key="21">
    <source>
        <dbReference type="Proteomes" id="UP000001554"/>
    </source>
</evidence>
<feature type="domain" description="FZ" evidence="17">
    <location>
        <begin position="520"/>
        <end position="644"/>
    </location>
</feature>
<dbReference type="GO" id="GO:0005524">
    <property type="term" value="F:ATP binding"/>
    <property type="evidence" value="ECO:0007669"/>
    <property type="project" value="UniProtKB-KW"/>
</dbReference>
<dbReference type="CDD" id="cd00054">
    <property type="entry name" value="EGF_CA"/>
    <property type="match status" value="3"/>
</dbReference>
<dbReference type="InterPro" id="IPR020067">
    <property type="entry name" value="Frizzled_dom"/>
</dbReference>
<evidence type="ECO:0000259" key="18">
    <source>
        <dbReference type="PROSITE" id="PS50041"/>
    </source>
</evidence>
<feature type="domain" description="Kringle" evidence="20">
    <location>
        <begin position="792"/>
        <end position="888"/>
    </location>
</feature>
<dbReference type="InterPro" id="IPR038178">
    <property type="entry name" value="Kringle_sf"/>
</dbReference>
<dbReference type="SMART" id="SM00042">
    <property type="entry name" value="CUB"/>
    <property type="match status" value="1"/>
</dbReference>
<keyword evidence="10 11" id="KW-1015">Disulfide bond</keyword>